<reference evidence="3" key="1">
    <citation type="journal article" date="2019" name="Int. J. Syst. Evol. Microbiol.">
        <title>The Global Catalogue of Microorganisms (GCM) 10K type strain sequencing project: providing services to taxonomists for standard genome sequencing and annotation.</title>
        <authorList>
            <consortium name="The Broad Institute Genomics Platform"/>
            <consortium name="The Broad Institute Genome Sequencing Center for Infectious Disease"/>
            <person name="Wu L."/>
            <person name="Ma J."/>
        </authorList>
    </citation>
    <scope>NUCLEOTIDE SEQUENCE [LARGE SCALE GENOMIC DNA]</scope>
    <source>
        <strain evidence="3">CGMCC 4.1467</strain>
    </source>
</reference>
<gene>
    <name evidence="2" type="ORF">ACFQY0_02750</name>
</gene>
<feature type="transmembrane region" description="Helical" evidence="1">
    <location>
        <begin position="160"/>
        <end position="180"/>
    </location>
</feature>
<feature type="transmembrane region" description="Helical" evidence="1">
    <location>
        <begin position="304"/>
        <end position="325"/>
    </location>
</feature>
<comment type="caution">
    <text evidence="2">The sequence shown here is derived from an EMBL/GenBank/DDBJ whole genome shotgun (WGS) entry which is preliminary data.</text>
</comment>
<keyword evidence="1" id="KW-1133">Transmembrane helix</keyword>
<dbReference type="Proteomes" id="UP001596472">
    <property type="component" value="Unassembled WGS sequence"/>
</dbReference>
<feature type="transmembrane region" description="Helical" evidence="1">
    <location>
        <begin position="20"/>
        <end position="38"/>
    </location>
</feature>
<dbReference type="RefSeq" id="WP_379708844.1">
    <property type="nucleotide sequence ID" value="NZ_JBHTBS010000001.1"/>
</dbReference>
<keyword evidence="1" id="KW-0812">Transmembrane</keyword>
<keyword evidence="3" id="KW-1185">Reference proteome</keyword>
<sequence length="329" mass="36736">MRQFVAILIDALRLLRAKALFWITLGISAVAALLYLSIGFDENGITYLFGAGSLENDLIRKGSPLAEMFYLGIFSTVIVGVWLSWVAVILALITCSPIFPEFMAEGSAGSVLCKPISRLRLFFFKYLSGLLFAVLQTAVFSLIVFIAIRWRVGTWNPSVFWAVPLIVLMFSYLWSVMVAVGIRTRSVMASVLAALVVWFGAWIAKSVEEFGWMASEMGEVPTAQGNMPMTAEEQQQWQDRYPALSAGYKLLPKTSDTVALLNRYITIEGSRDFSMSQLMNAMTTGEAQRDQELDRTLTRHSAAFIIWSSLGFEAVLVAFAAWSFCRRDF</sequence>
<proteinExistence type="predicted"/>
<evidence type="ECO:0000313" key="2">
    <source>
        <dbReference type="EMBL" id="MFC7336083.1"/>
    </source>
</evidence>
<keyword evidence="1" id="KW-0472">Membrane</keyword>
<protein>
    <recommendedName>
        <fullName evidence="4">ABC transporter permease</fullName>
    </recommendedName>
</protein>
<evidence type="ECO:0008006" key="4">
    <source>
        <dbReference type="Google" id="ProtNLM"/>
    </source>
</evidence>
<feature type="transmembrane region" description="Helical" evidence="1">
    <location>
        <begin position="187"/>
        <end position="204"/>
    </location>
</feature>
<accession>A0ABW2L320</accession>
<feature type="transmembrane region" description="Helical" evidence="1">
    <location>
        <begin position="126"/>
        <end position="148"/>
    </location>
</feature>
<dbReference type="EMBL" id="JBHTBS010000001">
    <property type="protein sequence ID" value="MFC7336083.1"/>
    <property type="molecule type" value="Genomic_DNA"/>
</dbReference>
<organism evidence="2 3">
    <name type="scientific">Haloferula chungangensis</name>
    <dbReference type="NCBI Taxonomy" id="1048331"/>
    <lineage>
        <taxon>Bacteria</taxon>
        <taxon>Pseudomonadati</taxon>
        <taxon>Verrucomicrobiota</taxon>
        <taxon>Verrucomicrobiia</taxon>
        <taxon>Verrucomicrobiales</taxon>
        <taxon>Verrucomicrobiaceae</taxon>
        <taxon>Haloferula</taxon>
    </lineage>
</organism>
<name>A0ABW2L320_9BACT</name>
<feature type="transmembrane region" description="Helical" evidence="1">
    <location>
        <begin position="68"/>
        <end position="93"/>
    </location>
</feature>
<evidence type="ECO:0000256" key="1">
    <source>
        <dbReference type="SAM" id="Phobius"/>
    </source>
</evidence>
<evidence type="ECO:0000313" key="3">
    <source>
        <dbReference type="Proteomes" id="UP001596472"/>
    </source>
</evidence>